<gene>
    <name evidence="2" type="ORF">DFH07DRAFT_770085</name>
</gene>
<feature type="signal peptide" evidence="1">
    <location>
        <begin position="1"/>
        <end position="17"/>
    </location>
</feature>
<accession>A0AAD7JJ72</accession>
<evidence type="ECO:0000313" key="3">
    <source>
        <dbReference type="Proteomes" id="UP001215280"/>
    </source>
</evidence>
<organism evidence="2 3">
    <name type="scientific">Mycena maculata</name>
    <dbReference type="NCBI Taxonomy" id="230809"/>
    <lineage>
        <taxon>Eukaryota</taxon>
        <taxon>Fungi</taxon>
        <taxon>Dikarya</taxon>
        <taxon>Basidiomycota</taxon>
        <taxon>Agaricomycotina</taxon>
        <taxon>Agaricomycetes</taxon>
        <taxon>Agaricomycetidae</taxon>
        <taxon>Agaricales</taxon>
        <taxon>Marasmiineae</taxon>
        <taxon>Mycenaceae</taxon>
        <taxon>Mycena</taxon>
    </lineage>
</organism>
<name>A0AAD7JJ72_9AGAR</name>
<protein>
    <submittedName>
        <fullName evidence="2">Uncharacterized protein</fullName>
    </submittedName>
</protein>
<evidence type="ECO:0000256" key="1">
    <source>
        <dbReference type="SAM" id="SignalP"/>
    </source>
</evidence>
<dbReference type="Proteomes" id="UP001215280">
    <property type="component" value="Unassembled WGS sequence"/>
</dbReference>
<comment type="caution">
    <text evidence="2">The sequence shown here is derived from an EMBL/GenBank/DDBJ whole genome shotgun (WGS) entry which is preliminary data.</text>
</comment>
<keyword evidence="1" id="KW-0732">Signal</keyword>
<dbReference type="AlphaFoldDB" id="A0AAD7JJ72"/>
<sequence length="103" mass="11352">MVRFTLTILALVLPAVASPVGVVRPGQPERPSVFARKVERYRPHHGRHSTRIRYVKRVADKRTGDDTVILGNEALRALNGGDDPGTDVTAIEYGLKAKHVVDE</sequence>
<dbReference type="EMBL" id="JARJLG010000034">
    <property type="protein sequence ID" value="KAJ7765947.1"/>
    <property type="molecule type" value="Genomic_DNA"/>
</dbReference>
<reference evidence="2" key="1">
    <citation type="submission" date="2023-03" db="EMBL/GenBank/DDBJ databases">
        <title>Massive genome expansion in bonnet fungi (Mycena s.s.) driven by repeated elements and novel gene families across ecological guilds.</title>
        <authorList>
            <consortium name="Lawrence Berkeley National Laboratory"/>
            <person name="Harder C.B."/>
            <person name="Miyauchi S."/>
            <person name="Viragh M."/>
            <person name="Kuo A."/>
            <person name="Thoen E."/>
            <person name="Andreopoulos B."/>
            <person name="Lu D."/>
            <person name="Skrede I."/>
            <person name="Drula E."/>
            <person name="Henrissat B."/>
            <person name="Morin E."/>
            <person name="Kohler A."/>
            <person name="Barry K."/>
            <person name="LaButti K."/>
            <person name="Morin E."/>
            <person name="Salamov A."/>
            <person name="Lipzen A."/>
            <person name="Mereny Z."/>
            <person name="Hegedus B."/>
            <person name="Baldrian P."/>
            <person name="Stursova M."/>
            <person name="Weitz H."/>
            <person name="Taylor A."/>
            <person name="Grigoriev I.V."/>
            <person name="Nagy L.G."/>
            <person name="Martin F."/>
            <person name="Kauserud H."/>
        </authorList>
    </citation>
    <scope>NUCLEOTIDE SEQUENCE</scope>
    <source>
        <strain evidence="2">CBHHK188m</strain>
    </source>
</reference>
<feature type="chain" id="PRO_5042112238" evidence="1">
    <location>
        <begin position="18"/>
        <end position="103"/>
    </location>
</feature>
<keyword evidence="3" id="KW-1185">Reference proteome</keyword>
<proteinExistence type="predicted"/>
<evidence type="ECO:0000313" key="2">
    <source>
        <dbReference type="EMBL" id="KAJ7765947.1"/>
    </source>
</evidence>